<evidence type="ECO:0000259" key="1">
    <source>
        <dbReference type="SMART" id="SM00986"/>
    </source>
</evidence>
<dbReference type="EMBL" id="CP059472">
    <property type="protein sequence ID" value="QMS98557.1"/>
    <property type="molecule type" value="Genomic_DNA"/>
</dbReference>
<feature type="domain" description="Uracil-DNA glycosylase-like" evidence="1">
    <location>
        <begin position="9"/>
        <end position="159"/>
    </location>
</feature>
<dbReference type="EC" id="3.2.2.15" evidence="3"/>
<dbReference type="NCBIfam" id="TIGR04274">
    <property type="entry name" value="hypoxanDNAglyco"/>
    <property type="match status" value="1"/>
</dbReference>
<dbReference type="AlphaFoldDB" id="A0A7D7LS58"/>
<evidence type="ECO:0000313" key="2">
    <source>
        <dbReference type="EMBL" id="MBA5246052.1"/>
    </source>
</evidence>
<dbReference type="CDD" id="cd10032">
    <property type="entry name" value="UDG-F6_HDG"/>
    <property type="match status" value="1"/>
</dbReference>
<gene>
    <name evidence="3" type="ORF">H1R16_00655</name>
    <name evidence="2" type="ORF">H2507_02615</name>
</gene>
<proteinExistence type="predicted"/>
<keyword evidence="5" id="KW-1185">Reference proteome</keyword>
<organism evidence="3 4">
    <name type="scientific">Marnyiella aurantia</name>
    <dbReference type="NCBI Taxonomy" id="2758037"/>
    <lineage>
        <taxon>Bacteria</taxon>
        <taxon>Pseudomonadati</taxon>
        <taxon>Bacteroidota</taxon>
        <taxon>Flavobacteriia</taxon>
        <taxon>Flavobacteriales</taxon>
        <taxon>Weeksellaceae</taxon>
        <taxon>Marnyiella</taxon>
    </lineage>
</organism>
<sequence length="162" mass="18442">MTIRIASFPPIISETSEILILGSVPGVRSLKAQEYYAHPQNHFWKIVFQLFGGEFTPNYAQKLDFLTDNKIALWDVIETCERKGSLDTEIRNEESNDIPALLAEFPNIKAVFCNGQKAHKNLLKMVGKDYDLPIFVLPSTSPLHTIGFEKKLEAWTLIKDYV</sequence>
<dbReference type="SUPFAM" id="SSF52141">
    <property type="entry name" value="Uracil-DNA glycosylase-like"/>
    <property type="match status" value="1"/>
</dbReference>
<keyword evidence="3" id="KW-0378">Hydrolase</keyword>
<name>A0A7D7LS58_9FLAO</name>
<dbReference type="Proteomes" id="UP000539710">
    <property type="component" value="Unassembled WGS sequence"/>
</dbReference>
<reference evidence="5" key="2">
    <citation type="submission" date="2020-07" db="EMBL/GenBank/DDBJ databases">
        <title>Flavobacterium sp. xlx-214.</title>
        <authorList>
            <person name="Yang C."/>
        </authorList>
    </citation>
    <scope>NUCLEOTIDE SEQUENCE [LARGE SCALE GENOMIC DNA]</scope>
    <source>
        <strain evidence="5">CX-624</strain>
    </source>
</reference>
<dbReference type="Gene3D" id="3.40.470.10">
    <property type="entry name" value="Uracil-DNA glycosylase-like domain"/>
    <property type="match status" value="1"/>
</dbReference>
<reference evidence="3 4" key="1">
    <citation type="submission" date="2020-07" db="EMBL/GenBank/DDBJ databases">
        <title>Chryseobacterium sp.cx-624.</title>
        <authorList>
            <person name="Yang C."/>
        </authorList>
    </citation>
    <scope>NUCLEOTIDE SEQUENCE [LARGE SCALE GENOMIC DNA]</scope>
    <source>
        <strain evidence="3">Cx-624</strain>
        <strain evidence="4">cx-624</strain>
    </source>
</reference>
<evidence type="ECO:0000313" key="3">
    <source>
        <dbReference type="EMBL" id="QMS98557.1"/>
    </source>
</evidence>
<dbReference type="SMART" id="SM00987">
    <property type="entry name" value="UreE_C"/>
    <property type="match status" value="1"/>
</dbReference>
<dbReference type="GO" id="GO:0033958">
    <property type="term" value="F:DNA-deoxyinosine glycosylase activity"/>
    <property type="evidence" value="ECO:0007669"/>
    <property type="project" value="UniProtKB-EC"/>
</dbReference>
<dbReference type="Pfam" id="PF03167">
    <property type="entry name" value="UDG"/>
    <property type="match status" value="1"/>
</dbReference>
<dbReference type="SMART" id="SM00986">
    <property type="entry name" value="UDG"/>
    <property type="match status" value="1"/>
</dbReference>
<dbReference type="InterPro" id="IPR026353">
    <property type="entry name" value="Hypoxan-DNA_Glyclase"/>
</dbReference>
<keyword evidence="3" id="KW-0326">Glycosidase</keyword>
<evidence type="ECO:0000313" key="5">
    <source>
        <dbReference type="Proteomes" id="UP000539710"/>
    </source>
</evidence>
<dbReference type="EMBL" id="JACEUX010000001">
    <property type="protein sequence ID" value="MBA5246052.1"/>
    <property type="molecule type" value="Genomic_DNA"/>
</dbReference>
<dbReference type="Proteomes" id="UP000515349">
    <property type="component" value="Chromosome"/>
</dbReference>
<dbReference type="InterPro" id="IPR036895">
    <property type="entry name" value="Uracil-DNA_glycosylase-like_sf"/>
</dbReference>
<reference evidence="2" key="3">
    <citation type="submission" date="2020-07" db="EMBL/GenBank/DDBJ databases">
        <authorList>
            <person name="Yang C."/>
        </authorList>
    </citation>
    <scope>NUCLEOTIDE SEQUENCE</scope>
    <source>
        <strain evidence="2">Cx-624</strain>
    </source>
</reference>
<dbReference type="InterPro" id="IPR005122">
    <property type="entry name" value="Uracil-DNA_glycosylase-like"/>
</dbReference>
<evidence type="ECO:0000313" key="4">
    <source>
        <dbReference type="Proteomes" id="UP000515349"/>
    </source>
</evidence>
<dbReference type="RefSeq" id="WP_181886155.1">
    <property type="nucleotide sequence ID" value="NZ_CP059472.1"/>
</dbReference>
<dbReference type="KEGG" id="cbau:H1R16_00655"/>
<accession>A0A7D7LS58</accession>
<protein>
    <submittedName>
        <fullName evidence="3">DNA-deoxyinosine glycosylase</fullName>
        <ecNumber evidence="3">3.2.2.15</ecNumber>
    </submittedName>
</protein>